<feature type="region of interest" description="Disordered" evidence="1">
    <location>
        <begin position="4399"/>
        <end position="4423"/>
    </location>
</feature>
<dbReference type="RefSeq" id="XP_015653192.1">
    <property type="nucleotide sequence ID" value="XM_015808301.1"/>
</dbReference>
<dbReference type="GeneID" id="26909331"/>
<feature type="compositionally biased region" description="Basic and acidic residues" evidence="1">
    <location>
        <begin position="2422"/>
        <end position="2432"/>
    </location>
</feature>
<dbReference type="OrthoDB" id="267208at2759"/>
<feature type="region of interest" description="Disordered" evidence="1">
    <location>
        <begin position="2406"/>
        <end position="2432"/>
    </location>
</feature>
<keyword evidence="3" id="KW-1185">Reference proteome</keyword>
<dbReference type="Proteomes" id="UP000037923">
    <property type="component" value="Unassembled WGS sequence"/>
</dbReference>
<feature type="compositionally biased region" description="Basic and acidic residues" evidence="1">
    <location>
        <begin position="1455"/>
        <end position="1474"/>
    </location>
</feature>
<comment type="caution">
    <text evidence="2">The sequence shown here is derived from an EMBL/GenBank/DDBJ whole genome shotgun (WGS) entry which is preliminary data.</text>
</comment>
<feature type="region of interest" description="Disordered" evidence="1">
    <location>
        <begin position="506"/>
        <end position="533"/>
    </location>
</feature>
<evidence type="ECO:0000313" key="3">
    <source>
        <dbReference type="Proteomes" id="UP000037923"/>
    </source>
</evidence>
<feature type="compositionally biased region" description="Polar residues" evidence="1">
    <location>
        <begin position="1155"/>
        <end position="1170"/>
    </location>
</feature>
<reference evidence="2 3" key="1">
    <citation type="submission" date="2015-07" db="EMBL/GenBank/DDBJ databases">
        <title>High-quality genome of monoxenous trypanosomatid Leptomonas pyrrhocoris.</title>
        <authorList>
            <person name="Flegontov P."/>
            <person name="Butenko A."/>
            <person name="Firsov S."/>
            <person name="Vlcek C."/>
            <person name="Logacheva M.D."/>
            <person name="Field M."/>
            <person name="Filatov D."/>
            <person name="Flegontova O."/>
            <person name="Gerasimov E."/>
            <person name="Jackson A.P."/>
            <person name="Kelly S."/>
            <person name="Opperdoes F."/>
            <person name="O'Reilly A."/>
            <person name="Votypka J."/>
            <person name="Yurchenko V."/>
            <person name="Lukes J."/>
        </authorList>
    </citation>
    <scope>NUCLEOTIDE SEQUENCE [LARGE SCALE GENOMIC DNA]</scope>
    <source>
        <strain evidence="2">H10</strain>
    </source>
</reference>
<feature type="region of interest" description="Disordered" evidence="1">
    <location>
        <begin position="730"/>
        <end position="750"/>
    </location>
</feature>
<sequence>MRTSSAPLAGEASAATTSDPPTSEFDLLPPQLREWKLLVTSLLQSYVSLATDAAGTYGDEQNPRATCSPTSPLAAPSKDPDGVNGGEETVRAAVREICTWAATVQLGVDGALLSAARAKAEIEFSGAQQQQTHTRREKDDVGSTAAEDGGQLQSSEASSSRPPVVGDRHGMAHTECSLAEASPSRMAHRLASAWKRATALPSVVSSAPPPLRALHGEATIREGFEEAVAQLHTSEDATTSAEFVLSKQRTLAHLVWQRAAGMVEPHHRGGGAVSVEQHLALFLALSEEVLKALERAATAAPFRDGAASSEDQQRAFRESAVVVSASELATLSWSGSRTCVDVSEVEKGSSSSSSSVFALAECKLRTLRAVRHLSRAVSRLFANQASSTQATTAAAAPSPLSSSSFPASGHGSRWLANRIAELQQGGDADTNNHFYPYEVFLLRTLVSAGGALYSGNKWKDNTPDSSSQVEAAVRLTITVAAAPSASASLLPLLRDALQLPLFSKHSGGAGVSSASRWSSTSSNSSRARSPPSMMSPTFVCWVLDSCPARLSYALLTGALRKEDAESSSATPLSPIELANLASVVHALSSGLNSYRRSSHCTRCITTDRSHKGKGSEEDLSSAVATKHGSSPQSFLSGDAACGSVPFLARIFDSMDAASLVVFGQQLLNVGAGRHLEDSPALAVHPLQESTSTEGGSYGVLNHVIASIADLETRGVVAQALLHHVCRAAPPSMTSSSPLQNGRQTTTQLPPQQQLASVMGVLMESLLSNPASSPRTAASCAQHCLHALTQWAAEDRLGTRESYDERRVLYSAVRQWFTSSTQLYLFHHARLFLEAATASDDASLAQREPKGGAIQASAAQQCAAWFNDQLLHLASHASSSSEKGLWRYPQQQQQQHKELMQLCSATARQITGLCRLVSYQLQLLREGPSALTPPSAVAPLSPSSARHNDVSIDNTTKMQAVCAAAYNADYDSVGVAYLCHLAVASSARTAGNVAVHAPSTIITAPPSFICAFLQRSDTFAASSAAFSATRGSLLTLRSATPADRQEGPLNALQLHHGRPLSATQHEQLGRAMQDFSHHRRVHDAVALFYSYERQDRRLELAEVELFAETAKRATTPFLVRLLTYVPPPCESAALATAIVAGAWKGYQRAWRRYRQEGSTAPRSTSRQAQPHLSSSSSLPASASAASVREADAAATPHLSSVSSRWHQRQAVEQAWYEALAIALQAIELLPTSPHAALNQSAQHALVRTLYRLLLAQPQWIAHSPRTGMTGGRSTLPLRTAVLMNMLLLSPSPPLAHRLMIGEWMQRTVDELRKTLDFCEVHHDAATTVRAYLHFVGTHTAAASPNASPSPTSRVINGAVDDGVASTLVPLLPVDTYVSLLSLSSTHVTTSEGSLPGWSAALHAGSAAAEDGEHVHHARTPPPPTSSAHATPRSADVQREQQHRRQQPIEEESDMEQLCRLRATMEENADEGERRTTPPTPTTGTFGDAIHTRDSDSAKLDEEEMAKADDGHTTSAAAAAMAASALRRSHAFEANGAAVFQFVAVTLPSSLRRRVEGDDSLLPLVTVLHDALRWCRLKPRQVSHHADVPDISSSRDNDGFWVDGAWAGEDAAEDSMTAGADVLIRLLCSALHLESSEVYAASLDALPGASRQQGGSNDSTGTSCLLTGTLLPLSSPPSTRRITCCVCTCRSPHEPASWKLMRHADVLLEYALCYLRELHALEHGVLWISPAQQQRADAAMVECLQVITAVMEAVDVWAAEHKVQMLNERGCSSVAAASTAQHATTIQSNGGDAGAAEDVTDALRVRLRGTPLDLLKQLLPVHDSMGEVGSGVHPQAVHDLTCVVRGDVAAFEKCSPAHPFMRQLCGSAGSGPRQFNAPISADPLHELVRAITQGHFSVLTAFIEDVAFADVDAAAVPTDRAWVSKRLAYVLRCLTANRVGATDSQSGASSSGGGAAQALVARVAAADVTLRRLSSHLTDLAFTVEATAEAVATSTQLSVSLLLSQLTDAAHDSFQAALLLDECSAWWNTLHLESSVGISTVRGIADGITASSTHAGATNWLLLYHSCLAHVQRETARLRKVLRDLYTSVWWGDILPRVQARFAACAARFWSDEGVRFHNLYVSVALQHHNTATASDEYRRDTVQCAFEKLQQALVRHLPSTLAAYERSKTQLTHPSVDMDELLNDHDTAEEREIYGKARRALDVERALVDYLVRSSPQLSPTATQRALNTNPLTSVSAEVFEKAFQAALSGLPWQHASLLWRTVPSFLEMEEAEEVGGAAAALGRAPVLTEANRESHGTRAVGAQTTTPGLTYTLPRTLWRLLNDLRQLSATAAAEKDRNNSEGCYVSTESVLSLALLSPAPLIVDGYLVHPLLRYSCTSRSADEAASRDETWLTRLIVYGMDKTDDSGATSSSSGDSFFNPSHDQRPEAHERGSLPVSYASVTFATATSTIPAPNRGASPAFSSSLLPTSLCRRVAPSLVLATLRDASLAPAAPLPTSMATASAISSALQPPASAAVSREALLVDLEQFLGYIAPEAWRVALLWIQNTPYPTTLCNEAHDEEAGCAATRAVSSVEVSSTVAMRKALSPVEQCTLRRLRSAFLACGPWPVEVAQPLLAYVIARQRQRVCVAGVHTTETTSSGGSGNTADALVVFPEAEDLYRLFSSTTHRESATEGPSCVMASAFARPPLICPVVARHVEDENDVQRRTGRGSLKGDPDPVVAAYCACDGGYRLPSYMEGGTDAPSRRARFRVTSPSTPPPLPSLLRWSTTSRNVASPSARQLVSQASADAHFAEAPPVLLSWLRRLSLAPSLPACASLVSSRPWKEAVLALHRRQLMPLLRVVWKTLLIRKVELDAAVKDATGNSTRSVKEEAPKGNASGLTPEEIAWREVCASLFAVIACAAARVTGTGTSQNRTRATAKMRRVVRQLTELRDEVCIFWICSLLEHALTRSLDANVRKTAQTDNAAWVKREEVEALFRSSMAAYFETSNSAVRGRAGNLQEHLRDAQWMLSWQKDGPHDAAAAAKPHTQSSPTAETEVALKALLTEACQQMQRAAKELVADEAVVDETRRAAAVRWLLWPPAVWEVWRAAQSPVKGSTSTLPLHNPLLVVALLRAWHRGRHDQRDQEQPPRGSAVANLVTVYAEAIAVLDAAEETTRGEEERQRVTSAGIGKWSLMHVWQHIDAYVHTGCVYVRGTATEQPVSCGAVVGGVSVVMEAFLQLISTEDARLRRRRDSAASASQAAASPTASDSLALKAVLRRLRPHLLEEEEEVEDETVTAAAPTSAVAVFPRLMRGATHPWSAYLPRPHGQQDAAPHVHSYGEDDCHRQRPPLALAATPWHTLLHVLHLCTAGLLDRSAHRRARRAVPTAAAMACVAQKLASLRQLQTELERSGFDHRGSVHDSASTTPPLLSFEDGQRILCWQLRRLQQIRTHENALGWTVEQQRQCQRAQQHLRASVTCVASLVHVRQAASASRQRSAFKTARYNAVEAATAACFYPHLEIALPLTTTTPHRSSLGADAGRSGAVADGDVRDEEEEVVTTFSTHKRVAGVASIAAASASSGVIRDEASATALLSRVRPFLHLCTSAESPAAEKDRVASSYRASNAQLQADYAVLHAYLAAVLGGVAQRRRHSDPTLLLDYITGAESTRVLHEVKHSPAEVVAALTRVLMHLVHLLSVDPLELTAGERSAIAEAGLRLCVALQPWMPVHRRLESLMSLCQLTDASLVLALCVVDAAAAAAPHQLSDATQSTSFTVRAKNVAMQLASCVVDDLVQHRQAESLSSRGIAILGVLHQRLAHVAHTAARPVTTSRHNQVHNAGDPPAHAQMSVDGTKLLRRVLHSCAVLSEREAAEVHQAWRSYTCDKAAAAAARVSEAGVPDVAFCGVDVIRGLYAGALDVVRSGGGAAAAQINGEVFACAVRWRTWWAANEYTTGGTTPSTFAAVAHIHVLEDLLCLVLLHQSGNAIHRSAHRACGEIYAKYVTMRKICGASCDLTSAGECSPAAAVALQLAIAAMLLPSAQVSPRQEEESNRTRSAVALSAAHLVQLLTAVPLLREKLCQATGAVRDTEDHETSLLTLRVDPHADIERISAHLLWSMKEQHHPMRDVSGSASTTTTTQDFPRSPLLGRWEAMVTPLRALRTAAAAFHGGSVTVEVRSTAGGLACRPVGRRTGPTLNAARQRLPCSFAPAHYQTLRSLVHAGQLSCTPLPVVLHELLLPLLVLETKAMSRTEGGGEAYRRLAKRHALLREVARHLAAHPALYCRNITAPGMKKEPFASPLTPAIEAAARTTVTAADMLTSTPDIAAAHPDLRGWPVALLLLKVLARLDELLAVRTAGFARHADPNAPASRSSVSFNAGSANAFASRYAASLAQRGRFLEDYLAFALVARHYTAGWEQVNAPSNTHASSSSISSMDAGNEVSRRRGDVDHRNDLVGAFGALDWAPLPHALAVAAAPTSVGALVALFRQPAAPPHVWPRVQEREGPKVGGDEVTTSAAREVREAGAAAEGVVVVVPAVTEAEMQELQRLDRLLAAST</sequence>
<proteinExistence type="predicted"/>
<gene>
    <name evidence="2" type="ORF">ABB37_09048</name>
</gene>
<dbReference type="OMA" id="WHSYLHV"/>
<dbReference type="EMBL" id="LGTL01000028">
    <property type="protein sequence ID" value="KPA74753.1"/>
    <property type="molecule type" value="Genomic_DNA"/>
</dbReference>
<feature type="region of interest" description="Disordered" evidence="1">
    <location>
        <begin position="1402"/>
        <end position="1494"/>
    </location>
</feature>
<feature type="region of interest" description="Disordered" evidence="1">
    <location>
        <begin position="1"/>
        <end position="27"/>
    </location>
</feature>
<feature type="compositionally biased region" description="Low complexity" evidence="1">
    <location>
        <begin position="2406"/>
        <end position="2416"/>
    </location>
</feature>
<name>A0A0M9FRV7_LEPPY</name>
<feature type="region of interest" description="Disordered" evidence="1">
    <location>
        <begin position="123"/>
        <end position="169"/>
    </location>
</feature>
<feature type="region of interest" description="Disordered" evidence="1">
    <location>
        <begin position="56"/>
        <end position="86"/>
    </location>
</feature>
<feature type="compositionally biased region" description="Low complexity" evidence="1">
    <location>
        <begin position="1424"/>
        <end position="1433"/>
    </location>
</feature>
<evidence type="ECO:0000313" key="2">
    <source>
        <dbReference type="EMBL" id="KPA74753.1"/>
    </source>
</evidence>
<protein>
    <submittedName>
        <fullName evidence="2">Uncharacterized protein</fullName>
    </submittedName>
</protein>
<feature type="region of interest" description="Disordered" evidence="1">
    <location>
        <begin position="1153"/>
        <end position="1179"/>
    </location>
</feature>
<feature type="compositionally biased region" description="Polar residues" evidence="1">
    <location>
        <begin position="151"/>
        <end position="161"/>
    </location>
</feature>
<accession>A0A0M9FRV7</accession>
<dbReference type="VEuPathDB" id="TriTrypDB:LpyrH10_28_0810"/>
<feature type="compositionally biased region" description="Polar residues" evidence="1">
    <location>
        <begin position="731"/>
        <end position="742"/>
    </location>
</feature>
<evidence type="ECO:0000256" key="1">
    <source>
        <dbReference type="SAM" id="MobiDB-lite"/>
    </source>
</evidence>
<organism evidence="2 3">
    <name type="scientific">Leptomonas pyrrhocoris</name>
    <name type="common">Firebug parasite</name>
    <dbReference type="NCBI Taxonomy" id="157538"/>
    <lineage>
        <taxon>Eukaryota</taxon>
        <taxon>Discoba</taxon>
        <taxon>Euglenozoa</taxon>
        <taxon>Kinetoplastea</taxon>
        <taxon>Metakinetoplastina</taxon>
        <taxon>Trypanosomatida</taxon>
        <taxon>Trypanosomatidae</taxon>
        <taxon>Leishmaniinae</taxon>
        <taxon>Leptomonas</taxon>
    </lineage>
</organism>